<dbReference type="PROSITE" id="PS50082">
    <property type="entry name" value="WD_REPEATS_2"/>
    <property type="match status" value="1"/>
</dbReference>
<evidence type="ECO:0000313" key="6">
    <source>
        <dbReference type="EMBL" id="KAK0505538.1"/>
    </source>
</evidence>
<feature type="repeat" description="WD" evidence="3">
    <location>
        <begin position="12"/>
        <end position="53"/>
    </location>
</feature>
<keyword evidence="5" id="KW-0812">Transmembrane</keyword>
<keyword evidence="7" id="KW-1185">Reference proteome</keyword>
<evidence type="ECO:0000313" key="7">
    <source>
        <dbReference type="Proteomes" id="UP001175228"/>
    </source>
</evidence>
<dbReference type="InterPro" id="IPR015943">
    <property type="entry name" value="WD40/YVTN_repeat-like_dom_sf"/>
</dbReference>
<comment type="caution">
    <text evidence="6">The sequence shown here is derived from an EMBL/GenBank/DDBJ whole genome shotgun (WGS) entry which is preliminary data.</text>
</comment>
<dbReference type="SUPFAM" id="SSF50978">
    <property type="entry name" value="WD40 repeat-like"/>
    <property type="match status" value="1"/>
</dbReference>
<keyword evidence="1 3" id="KW-0853">WD repeat</keyword>
<dbReference type="PANTHER" id="PTHR19879">
    <property type="entry name" value="TRANSCRIPTION INITIATION FACTOR TFIID"/>
    <property type="match status" value="1"/>
</dbReference>
<evidence type="ECO:0000256" key="4">
    <source>
        <dbReference type="SAM" id="Coils"/>
    </source>
</evidence>
<keyword evidence="5" id="KW-0472">Membrane</keyword>
<dbReference type="Proteomes" id="UP001175228">
    <property type="component" value="Unassembled WGS sequence"/>
</dbReference>
<feature type="coiled-coil region" evidence="4">
    <location>
        <begin position="348"/>
        <end position="384"/>
    </location>
</feature>
<name>A0AA39QPT5_9AGAR</name>
<evidence type="ECO:0000256" key="5">
    <source>
        <dbReference type="SAM" id="Phobius"/>
    </source>
</evidence>
<dbReference type="PROSITE" id="PS50294">
    <property type="entry name" value="WD_REPEATS_REGION"/>
    <property type="match status" value="1"/>
</dbReference>
<dbReference type="Pfam" id="PF00400">
    <property type="entry name" value="WD40"/>
    <property type="match status" value="1"/>
</dbReference>
<dbReference type="SMART" id="SM00320">
    <property type="entry name" value="WD40"/>
    <property type="match status" value="3"/>
</dbReference>
<organism evidence="6 7">
    <name type="scientific">Armillaria luteobubalina</name>
    <dbReference type="NCBI Taxonomy" id="153913"/>
    <lineage>
        <taxon>Eukaryota</taxon>
        <taxon>Fungi</taxon>
        <taxon>Dikarya</taxon>
        <taxon>Basidiomycota</taxon>
        <taxon>Agaricomycotina</taxon>
        <taxon>Agaricomycetes</taxon>
        <taxon>Agaricomycetidae</taxon>
        <taxon>Agaricales</taxon>
        <taxon>Marasmiineae</taxon>
        <taxon>Physalacriaceae</taxon>
        <taxon>Armillaria</taxon>
    </lineage>
</organism>
<protein>
    <submittedName>
        <fullName evidence="6">WD40-repeat-containing domain protein</fullName>
    </submittedName>
</protein>
<reference evidence="6" key="1">
    <citation type="submission" date="2023-06" db="EMBL/GenBank/DDBJ databases">
        <authorList>
            <consortium name="Lawrence Berkeley National Laboratory"/>
            <person name="Ahrendt S."/>
            <person name="Sahu N."/>
            <person name="Indic B."/>
            <person name="Wong-Bajracharya J."/>
            <person name="Merenyi Z."/>
            <person name="Ke H.-M."/>
            <person name="Monk M."/>
            <person name="Kocsube S."/>
            <person name="Drula E."/>
            <person name="Lipzen A."/>
            <person name="Balint B."/>
            <person name="Henrissat B."/>
            <person name="Andreopoulos B."/>
            <person name="Martin F.M."/>
            <person name="Harder C.B."/>
            <person name="Rigling D."/>
            <person name="Ford K.L."/>
            <person name="Foster G.D."/>
            <person name="Pangilinan J."/>
            <person name="Papanicolaou A."/>
            <person name="Barry K."/>
            <person name="LaButti K."/>
            <person name="Viragh M."/>
            <person name="Koriabine M."/>
            <person name="Yan M."/>
            <person name="Riley R."/>
            <person name="Champramary S."/>
            <person name="Plett K.L."/>
            <person name="Tsai I.J."/>
            <person name="Slot J."/>
            <person name="Sipos G."/>
            <person name="Plett J."/>
            <person name="Nagy L.G."/>
            <person name="Grigoriev I.V."/>
        </authorList>
    </citation>
    <scope>NUCLEOTIDE SEQUENCE</scope>
    <source>
        <strain evidence="6">HWK02</strain>
    </source>
</reference>
<dbReference type="Gene3D" id="2.130.10.10">
    <property type="entry name" value="YVTN repeat-like/Quinoprotein amine dehydrogenase"/>
    <property type="match status" value="2"/>
</dbReference>
<accession>A0AA39QPT5</accession>
<evidence type="ECO:0000256" key="3">
    <source>
        <dbReference type="PROSITE-ProRule" id="PRU00221"/>
    </source>
</evidence>
<evidence type="ECO:0000256" key="1">
    <source>
        <dbReference type="ARBA" id="ARBA00022574"/>
    </source>
</evidence>
<feature type="transmembrane region" description="Helical" evidence="5">
    <location>
        <begin position="400"/>
        <end position="426"/>
    </location>
</feature>
<dbReference type="InterPro" id="IPR019775">
    <property type="entry name" value="WD40_repeat_CS"/>
</dbReference>
<dbReference type="AlphaFoldDB" id="A0AA39QPT5"/>
<proteinExistence type="predicted"/>
<dbReference type="PANTHER" id="PTHR19879:SF9">
    <property type="entry name" value="TRANSCRIPTION INITIATION FACTOR TFIID SUBUNIT 5"/>
    <property type="match status" value="1"/>
</dbReference>
<keyword evidence="4" id="KW-0175">Coiled coil</keyword>
<dbReference type="PROSITE" id="PS00678">
    <property type="entry name" value="WD_REPEATS_1"/>
    <property type="match status" value="1"/>
</dbReference>
<gene>
    <name evidence="6" type="ORF">EDD18DRAFT_339257</name>
</gene>
<evidence type="ECO:0000256" key="2">
    <source>
        <dbReference type="ARBA" id="ARBA00022737"/>
    </source>
</evidence>
<dbReference type="EMBL" id="JAUEPU010000002">
    <property type="protein sequence ID" value="KAK0505538.1"/>
    <property type="molecule type" value="Genomic_DNA"/>
</dbReference>
<keyword evidence="5" id="KW-1133">Transmembrane helix</keyword>
<dbReference type="InterPro" id="IPR001680">
    <property type="entry name" value="WD40_rpt"/>
</dbReference>
<sequence length="434" mass="48087">MADSRYRKFRTLEGHRSAVNCVLFFRNADLLISGGDDRFVRLWNVDTGECLQSLTNEYWGQVTALSLYEPDPANSADTTLLFVGTGRGNVTVFPLSTMGQSFNGYAGVTTNLFSTNDSVESQALDVVNHRFIVGSHQGFVKMFDFVDGNLSANPIWVLEVEDIPRGLIFIGDFHRHVMIHTLYKGELICVKAAAPFEQGEENGRTVQPTHVTSRKLQGSIGSAIISPDGRTLVVHNLYSNHFDVYNPLDAELPSNTLSMSLESAGHLPKQCAFAEDMGRILICGGDRGRVYIFDTASNNLLQTLVHRENLGAIYGIAAASSNDNHYIASAESEGTSLICVWIKATDRYIEVERRRREAQEAQAAQEAEAEKEEQRQREAEAVQKARLDAMASLNRRFFRVLILVSLFVALGAATFLWLLQIGAITIHTPAMFST</sequence>
<dbReference type="InterPro" id="IPR036322">
    <property type="entry name" value="WD40_repeat_dom_sf"/>
</dbReference>
<keyword evidence="2" id="KW-0677">Repeat</keyword>